<comment type="similarity">
    <text evidence="2">Belongs to the PA-phosphatase related phosphoesterase family.</text>
</comment>
<feature type="transmembrane region" description="Helical" evidence="7">
    <location>
        <begin position="58"/>
        <end position="77"/>
    </location>
</feature>
<dbReference type="AlphaFoldDB" id="A0AAW0EVJ7"/>
<evidence type="ECO:0000256" key="2">
    <source>
        <dbReference type="ARBA" id="ARBA00008816"/>
    </source>
</evidence>
<keyword evidence="4 7" id="KW-1133">Transmembrane helix</keyword>
<protein>
    <submittedName>
        <fullName evidence="9">PAP2 superfamily</fullName>
    </submittedName>
</protein>
<dbReference type="InterPro" id="IPR036938">
    <property type="entry name" value="PAP2/HPO_sf"/>
</dbReference>
<organism evidence="9 10">
    <name type="scientific">Novymonas esmeraldas</name>
    <dbReference type="NCBI Taxonomy" id="1808958"/>
    <lineage>
        <taxon>Eukaryota</taxon>
        <taxon>Discoba</taxon>
        <taxon>Euglenozoa</taxon>
        <taxon>Kinetoplastea</taxon>
        <taxon>Metakinetoplastina</taxon>
        <taxon>Trypanosomatida</taxon>
        <taxon>Trypanosomatidae</taxon>
        <taxon>Novymonas</taxon>
    </lineage>
</organism>
<keyword evidence="3 7" id="KW-0812">Transmembrane</keyword>
<dbReference type="GO" id="GO:0016020">
    <property type="term" value="C:membrane"/>
    <property type="evidence" value="ECO:0007669"/>
    <property type="project" value="UniProtKB-SubCell"/>
</dbReference>
<evidence type="ECO:0000256" key="4">
    <source>
        <dbReference type="ARBA" id="ARBA00022989"/>
    </source>
</evidence>
<feature type="transmembrane region" description="Helical" evidence="7">
    <location>
        <begin position="97"/>
        <end position="117"/>
    </location>
</feature>
<feature type="transmembrane region" description="Helical" evidence="7">
    <location>
        <begin position="18"/>
        <end position="37"/>
    </location>
</feature>
<feature type="compositionally biased region" description="Basic and acidic residues" evidence="6">
    <location>
        <begin position="338"/>
        <end position="354"/>
    </location>
</feature>
<feature type="region of interest" description="Disordered" evidence="6">
    <location>
        <begin position="290"/>
        <end position="416"/>
    </location>
</feature>
<comment type="subcellular location">
    <subcellularLocation>
        <location evidence="1">Membrane</location>
        <topology evidence="1">Multi-pass membrane protein</topology>
    </subcellularLocation>
</comment>
<dbReference type="SUPFAM" id="SSF48317">
    <property type="entry name" value="Acid phosphatase/Vanadium-dependent haloperoxidase"/>
    <property type="match status" value="1"/>
</dbReference>
<dbReference type="Pfam" id="PF01569">
    <property type="entry name" value="PAP2"/>
    <property type="match status" value="1"/>
</dbReference>
<evidence type="ECO:0000256" key="7">
    <source>
        <dbReference type="SAM" id="Phobius"/>
    </source>
</evidence>
<evidence type="ECO:0000256" key="5">
    <source>
        <dbReference type="ARBA" id="ARBA00023136"/>
    </source>
</evidence>
<evidence type="ECO:0000256" key="1">
    <source>
        <dbReference type="ARBA" id="ARBA00004141"/>
    </source>
</evidence>
<dbReference type="SMART" id="SM00014">
    <property type="entry name" value="acidPPc"/>
    <property type="match status" value="1"/>
</dbReference>
<reference evidence="9 10" key="1">
    <citation type="journal article" date="2021" name="MBio">
        <title>A New Model Trypanosomatid, Novymonas esmeraldas: Genomic Perception of Its 'Candidatus Pandoraea novymonadis' Endosymbiont.</title>
        <authorList>
            <person name="Zakharova A."/>
            <person name="Saura A."/>
            <person name="Butenko A."/>
            <person name="Podesvova L."/>
            <person name="Warmusova S."/>
            <person name="Kostygov A.Y."/>
            <person name="Nenarokova A."/>
            <person name="Lukes J."/>
            <person name="Opperdoes F.R."/>
            <person name="Yurchenko V."/>
        </authorList>
    </citation>
    <scope>NUCLEOTIDE SEQUENCE [LARGE SCALE GENOMIC DNA]</scope>
    <source>
        <strain evidence="9 10">E262AT.01</strain>
    </source>
</reference>
<evidence type="ECO:0000256" key="6">
    <source>
        <dbReference type="SAM" id="MobiDB-lite"/>
    </source>
</evidence>
<dbReference type="PANTHER" id="PTHR10165">
    <property type="entry name" value="LIPID PHOSPHATE PHOSPHATASE"/>
    <property type="match status" value="1"/>
</dbReference>
<gene>
    <name evidence="9" type="ORF">NESM_000620700</name>
</gene>
<proteinExistence type="inferred from homology"/>
<keyword evidence="10" id="KW-1185">Reference proteome</keyword>
<keyword evidence="5 7" id="KW-0472">Membrane</keyword>
<feature type="transmembrane region" description="Helical" evidence="7">
    <location>
        <begin position="224"/>
        <end position="243"/>
    </location>
</feature>
<evidence type="ECO:0000313" key="10">
    <source>
        <dbReference type="Proteomes" id="UP001430356"/>
    </source>
</evidence>
<dbReference type="Gene3D" id="1.20.144.10">
    <property type="entry name" value="Phosphatidic acid phosphatase type 2/haloperoxidase"/>
    <property type="match status" value="1"/>
</dbReference>
<dbReference type="GO" id="GO:0046839">
    <property type="term" value="P:phospholipid dephosphorylation"/>
    <property type="evidence" value="ECO:0007669"/>
    <property type="project" value="TreeGrafter"/>
</dbReference>
<dbReference type="GO" id="GO:0006644">
    <property type="term" value="P:phospholipid metabolic process"/>
    <property type="evidence" value="ECO:0007669"/>
    <property type="project" value="InterPro"/>
</dbReference>
<comment type="caution">
    <text evidence="9">The sequence shown here is derived from an EMBL/GenBank/DDBJ whole genome shotgun (WGS) entry which is preliminary data.</text>
</comment>
<dbReference type="CDD" id="cd03390">
    <property type="entry name" value="PAP2_containing_1_like"/>
    <property type="match status" value="1"/>
</dbReference>
<accession>A0AAW0EVJ7</accession>
<dbReference type="InterPro" id="IPR043216">
    <property type="entry name" value="PAP-like"/>
</dbReference>
<evidence type="ECO:0000256" key="3">
    <source>
        <dbReference type="ARBA" id="ARBA00022692"/>
    </source>
</evidence>
<name>A0AAW0EVJ7_9TRYP</name>
<feature type="compositionally biased region" description="Basic and acidic residues" evidence="6">
    <location>
        <begin position="378"/>
        <end position="387"/>
    </location>
</feature>
<feature type="transmembrane region" description="Helical" evidence="7">
    <location>
        <begin position="193"/>
        <end position="212"/>
    </location>
</feature>
<dbReference type="EMBL" id="JAECZO010000085">
    <property type="protein sequence ID" value="KAK7196803.1"/>
    <property type="molecule type" value="Genomic_DNA"/>
</dbReference>
<feature type="domain" description="Phosphatidic acid phosphatase type 2/haloperoxidase" evidence="8">
    <location>
        <begin position="101"/>
        <end position="239"/>
    </location>
</feature>
<dbReference type="InterPro" id="IPR000326">
    <property type="entry name" value="PAP2/HPO"/>
</dbReference>
<evidence type="ECO:0000313" key="9">
    <source>
        <dbReference type="EMBL" id="KAK7196803.1"/>
    </source>
</evidence>
<dbReference type="GO" id="GO:0008195">
    <property type="term" value="F:phosphatidate phosphatase activity"/>
    <property type="evidence" value="ECO:0007669"/>
    <property type="project" value="TreeGrafter"/>
</dbReference>
<sequence>MGLRFVVRHFFLWRVPDYLAAIIIAVVAALVGAKVRPHCRAVDWSDPTIGHPFATTEVFPMYSVAIAVVFVAVVYVVGELCTRWRRPAGKLNMCLHLNGWVLTHVWSILLAFAFVNLTKLYAGRLRPDFLSRLARDGITETSWAAMSHAAQCRTAREGRLSFPSGHSGTAFSGYVPPCMYLMGLFRALNGGRLWLVTIALLPLILPITIAVSRTNDYRHNFDDILAGSICGALCGVFAVVLCFRPSTRGEWTLREHPDDVVGVAAAPASFDDERLVVAGYVPGNRETDAKSMAADYDPPTPGVPTSPAQHRGRREQTGAAAPSPREKPINSAGESWDGDARSRGSYESDARVSEVHVTPPPDIYRTARAQGQSGGGVADHRGADPAGRRKSTGENSVAVPIAAHAGNPTGRSSVRQ</sequence>
<dbReference type="PANTHER" id="PTHR10165:SF35">
    <property type="entry name" value="RE23632P"/>
    <property type="match status" value="1"/>
</dbReference>
<evidence type="ECO:0000259" key="8">
    <source>
        <dbReference type="SMART" id="SM00014"/>
    </source>
</evidence>
<dbReference type="Proteomes" id="UP001430356">
    <property type="component" value="Unassembled WGS sequence"/>
</dbReference>